<evidence type="ECO:0000313" key="2">
    <source>
        <dbReference type="Proteomes" id="UP001201262"/>
    </source>
</evidence>
<gene>
    <name evidence="1" type="ORF">BGW36DRAFT_427744</name>
</gene>
<dbReference type="EMBL" id="JAJTJA010000006">
    <property type="protein sequence ID" value="KAH8697795.1"/>
    <property type="molecule type" value="Genomic_DNA"/>
</dbReference>
<dbReference type="Proteomes" id="UP001201262">
    <property type="component" value="Unassembled WGS sequence"/>
</dbReference>
<reference evidence="1" key="1">
    <citation type="submission" date="2021-12" db="EMBL/GenBank/DDBJ databases">
        <title>Convergent genome expansion in fungi linked to evolution of root-endophyte symbiosis.</title>
        <authorList>
            <consortium name="DOE Joint Genome Institute"/>
            <person name="Ke Y.-H."/>
            <person name="Bonito G."/>
            <person name="Liao H.-L."/>
            <person name="Looney B."/>
            <person name="Rojas-Flechas A."/>
            <person name="Nash J."/>
            <person name="Hameed K."/>
            <person name="Schadt C."/>
            <person name="Martin F."/>
            <person name="Crous P.W."/>
            <person name="Miettinen O."/>
            <person name="Magnuson J.K."/>
            <person name="Labbe J."/>
            <person name="Jacobson D."/>
            <person name="Doktycz M.J."/>
            <person name="Veneault-Fourrey C."/>
            <person name="Kuo A."/>
            <person name="Mondo S."/>
            <person name="Calhoun S."/>
            <person name="Riley R."/>
            <person name="Ohm R."/>
            <person name="LaButti K."/>
            <person name="Andreopoulos B."/>
            <person name="Pangilinan J."/>
            <person name="Nolan M."/>
            <person name="Tritt A."/>
            <person name="Clum A."/>
            <person name="Lipzen A."/>
            <person name="Daum C."/>
            <person name="Barry K."/>
            <person name="Grigoriev I.V."/>
            <person name="Vilgalys R."/>
        </authorList>
    </citation>
    <scope>NUCLEOTIDE SEQUENCE</scope>
    <source>
        <strain evidence="1">PMI_201</strain>
    </source>
</reference>
<keyword evidence="2" id="KW-1185">Reference proteome</keyword>
<dbReference type="RefSeq" id="XP_046072496.1">
    <property type="nucleotide sequence ID" value="XM_046220453.1"/>
</dbReference>
<evidence type="ECO:0000313" key="1">
    <source>
        <dbReference type="EMBL" id="KAH8697795.1"/>
    </source>
</evidence>
<name>A0AAD4KVJ7_9EURO</name>
<protein>
    <submittedName>
        <fullName evidence="1">Uncharacterized protein</fullName>
    </submittedName>
</protein>
<proteinExistence type="predicted"/>
<comment type="caution">
    <text evidence="1">The sequence shown here is derived from an EMBL/GenBank/DDBJ whole genome shotgun (WGS) entry which is preliminary data.</text>
</comment>
<dbReference type="AlphaFoldDB" id="A0AAD4KVJ7"/>
<dbReference type="GeneID" id="70250740"/>
<organism evidence="1 2">
    <name type="scientific">Talaromyces proteolyticus</name>
    <dbReference type="NCBI Taxonomy" id="1131652"/>
    <lineage>
        <taxon>Eukaryota</taxon>
        <taxon>Fungi</taxon>
        <taxon>Dikarya</taxon>
        <taxon>Ascomycota</taxon>
        <taxon>Pezizomycotina</taxon>
        <taxon>Eurotiomycetes</taxon>
        <taxon>Eurotiomycetidae</taxon>
        <taxon>Eurotiales</taxon>
        <taxon>Trichocomaceae</taxon>
        <taxon>Talaromyces</taxon>
        <taxon>Talaromyces sect. Bacilispori</taxon>
    </lineage>
</organism>
<accession>A0AAD4KVJ7</accession>
<sequence>MRVPTFRETRTERISKQKLAPKATTAKGLLSQITQLVTCRTDYEQFLILAGGISNENSSDNDNQRPSGESTNAGGCFGILADLSNSAGERYKAGGRGWRDDELFGERLNLQWSQPSADRVEEIRGLQRIGWREVMLLAIGLSTGNREGRRRFSESRKQFGTKKQW</sequence>